<dbReference type="SUPFAM" id="SSF52777">
    <property type="entry name" value="CoA-dependent acyltransferases"/>
    <property type="match status" value="10"/>
</dbReference>
<dbReference type="Gene3D" id="3.30.559.30">
    <property type="entry name" value="Nonribosomal peptide synthetase, condensation domain"/>
    <property type="match status" value="5"/>
</dbReference>
<protein>
    <submittedName>
        <fullName evidence="8">HC-toxin synthetase</fullName>
    </submittedName>
</protein>
<evidence type="ECO:0000259" key="7">
    <source>
        <dbReference type="PROSITE" id="PS50075"/>
    </source>
</evidence>
<dbReference type="SUPFAM" id="SSF47336">
    <property type="entry name" value="ACP-like"/>
    <property type="match status" value="4"/>
</dbReference>
<dbReference type="FunFam" id="3.40.50.980:FF:000001">
    <property type="entry name" value="Non-ribosomal peptide synthetase"/>
    <property type="match status" value="1"/>
</dbReference>
<evidence type="ECO:0000256" key="1">
    <source>
        <dbReference type="ARBA" id="ARBA00004685"/>
    </source>
</evidence>
<dbReference type="FunFam" id="3.40.50.12780:FF:000014">
    <property type="entry name" value="Nonribosomal peptide synthetase 1"/>
    <property type="match status" value="2"/>
</dbReference>
<feature type="domain" description="Carrier" evidence="7">
    <location>
        <begin position="2378"/>
        <end position="2452"/>
    </location>
</feature>
<dbReference type="CDD" id="cd19542">
    <property type="entry name" value="CT_NRPS-like"/>
    <property type="match status" value="1"/>
</dbReference>
<dbReference type="GO" id="GO:0031177">
    <property type="term" value="F:phosphopantetheine binding"/>
    <property type="evidence" value="ECO:0007669"/>
    <property type="project" value="InterPro"/>
</dbReference>
<dbReference type="InterPro" id="IPR010071">
    <property type="entry name" value="AA_adenyl_dom"/>
</dbReference>
<dbReference type="CDD" id="cd05918">
    <property type="entry name" value="A_NRPS_SidN3_like"/>
    <property type="match status" value="4"/>
</dbReference>
<dbReference type="PROSITE" id="PS00012">
    <property type="entry name" value="PHOSPHOPANTETHEINE"/>
    <property type="match status" value="4"/>
</dbReference>
<keyword evidence="4" id="KW-0436">Ligase</keyword>
<reference evidence="8" key="1">
    <citation type="journal article" date="2013" name="BMC Microbiol.">
        <title>Conservation of the genes for HC-toxin biosynthesis in Alternaria jesenskae.</title>
        <authorList>
            <person name="Wight W.D."/>
            <person name="Labuda R."/>
            <person name="Walton J.D."/>
        </authorList>
    </citation>
    <scope>NUCLEOTIDE SEQUENCE</scope>
</reference>
<dbReference type="Pfam" id="PF00550">
    <property type="entry name" value="PP-binding"/>
    <property type="match status" value="4"/>
</dbReference>
<dbReference type="CDD" id="cd19534">
    <property type="entry name" value="E_NRPS"/>
    <property type="match status" value="1"/>
</dbReference>
<dbReference type="InterPro" id="IPR020806">
    <property type="entry name" value="PKS_PP-bd"/>
</dbReference>
<dbReference type="Pfam" id="PF00668">
    <property type="entry name" value="Condensation"/>
    <property type="match status" value="5"/>
</dbReference>
<dbReference type="InterPro" id="IPR000873">
    <property type="entry name" value="AMP-dep_synth/lig_dom"/>
</dbReference>
<dbReference type="GO" id="GO:0016874">
    <property type="term" value="F:ligase activity"/>
    <property type="evidence" value="ECO:0007669"/>
    <property type="project" value="UniProtKB-KW"/>
</dbReference>
<dbReference type="EMBL" id="KC862269">
    <property type="protein sequence ID" value="AGQ43600.1"/>
    <property type="molecule type" value="mRNA"/>
</dbReference>
<evidence type="ECO:0000313" key="8">
    <source>
        <dbReference type="EMBL" id="AGQ43600.1"/>
    </source>
</evidence>
<dbReference type="NCBIfam" id="NF003417">
    <property type="entry name" value="PRK04813.1"/>
    <property type="match status" value="5"/>
</dbReference>
<evidence type="ECO:0000256" key="2">
    <source>
        <dbReference type="ARBA" id="ARBA00022450"/>
    </source>
</evidence>
<keyword evidence="3" id="KW-0597">Phosphoprotein</keyword>
<dbReference type="Pfam" id="PF00501">
    <property type="entry name" value="AMP-binding"/>
    <property type="match status" value="4"/>
</dbReference>
<dbReference type="PROSITE" id="PS00455">
    <property type="entry name" value="AMP_BINDING"/>
    <property type="match status" value="3"/>
</dbReference>
<dbReference type="FunFam" id="1.10.1200.10:FF:000005">
    <property type="entry name" value="Nonribosomal peptide synthetase 1"/>
    <property type="match status" value="1"/>
</dbReference>
<name>S5FES1_9PLEO</name>
<dbReference type="Gene3D" id="3.30.559.10">
    <property type="entry name" value="Chloramphenicol acetyltransferase-like domain"/>
    <property type="match status" value="5"/>
</dbReference>
<feature type="region of interest" description="Disordered" evidence="6">
    <location>
        <begin position="2453"/>
        <end position="2491"/>
    </location>
</feature>
<dbReference type="Gene3D" id="3.40.50.12780">
    <property type="entry name" value="N-terminal domain of ligase-like"/>
    <property type="match status" value="4"/>
</dbReference>
<dbReference type="FunFam" id="3.30.300.30:FF:000015">
    <property type="entry name" value="Nonribosomal peptide synthase SidD"/>
    <property type="match status" value="4"/>
</dbReference>
<gene>
    <name evidence="8" type="primary">HTS1</name>
</gene>
<feature type="region of interest" description="Disordered" evidence="6">
    <location>
        <begin position="3864"/>
        <end position="3884"/>
    </location>
</feature>
<dbReference type="Gene3D" id="1.10.1200.10">
    <property type="entry name" value="ACP-like"/>
    <property type="match status" value="4"/>
</dbReference>
<comment type="pathway">
    <text evidence="1">Mycotoxin biosynthesis.</text>
</comment>
<dbReference type="SMART" id="SM00823">
    <property type="entry name" value="PKS_PP"/>
    <property type="match status" value="3"/>
</dbReference>
<evidence type="ECO:0000256" key="5">
    <source>
        <dbReference type="ARBA" id="ARBA00029454"/>
    </source>
</evidence>
<dbReference type="FunFam" id="3.30.559.30:FF:000002">
    <property type="entry name" value="Nonribosomal peptide synthase Pes1"/>
    <property type="match status" value="1"/>
</dbReference>
<dbReference type="InterPro" id="IPR042099">
    <property type="entry name" value="ANL_N_sf"/>
</dbReference>
<evidence type="ECO:0000256" key="6">
    <source>
        <dbReference type="SAM" id="MobiDB-lite"/>
    </source>
</evidence>
<dbReference type="SMART" id="SM01294">
    <property type="entry name" value="PKS_PP_betabranch"/>
    <property type="match status" value="1"/>
</dbReference>
<dbReference type="NCBIfam" id="TIGR01733">
    <property type="entry name" value="AA-adenyl-dom"/>
    <property type="match status" value="4"/>
</dbReference>
<dbReference type="GO" id="GO:0044550">
    <property type="term" value="P:secondary metabolite biosynthetic process"/>
    <property type="evidence" value="ECO:0007669"/>
    <property type="project" value="TreeGrafter"/>
</dbReference>
<evidence type="ECO:0000256" key="4">
    <source>
        <dbReference type="ARBA" id="ARBA00022598"/>
    </source>
</evidence>
<feature type="compositionally biased region" description="Polar residues" evidence="6">
    <location>
        <begin position="3874"/>
        <end position="3884"/>
    </location>
</feature>
<feature type="domain" description="Carrier" evidence="7">
    <location>
        <begin position="3531"/>
        <end position="3607"/>
    </location>
</feature>
<organism evidence="8">
    <name type="scientific">Alternaria jesenskae</name>
    <dbReference type="NCBI Taxonomy" id="378183"/>
    <lineage>
        <taxon>Eukaryota</taxon>
        <taxon>Fungi</taxon>
        <taxon>Dikarya</taxon>
        <taxon>Ascomycota</taxon>
        <taxon>Pezizomycotina</taxon>
        <taxon>Dothideomycetes</taxon>
        <taxon>Pleosporomycetidae</taxon>
        <taxon>Pleosporales</taxon>
        <taxon>Pleosporineae</taxon>
        <taxon>Pleosporaceae</taxon>
        <taxon>Alternaria</taxon>
    </lineage>
</organism>
<dbReference type="GO" id="GO:0043041">
    <property type="term" value="P:amino acid activation for nonribosomal peptide biosynthetic process"/>
    <property type="evidence" value="ECO:0007669"/>
    <property type="project" value="TreeGrafter"/>
</dbReference>
<dbReference type="InterPro" id="IPR045851">
    <property type="entry name" value="AMP-bd_C_sf"/>
</dbReference>
<reference evidence="8" key="2">
    <citation type="submission" date="2013-04" db="EMBL/GenBank/DDBJ databases">
        <authorList>
            <person name="Walton J."/>
            <person name="Wight W."/>
        </authorList>
    </citation>
    <scope>NUCLEOTIDE SEQUENCE</scope>
</reference>
<dbReference type="SUPFAM" id="SSF56801">
    <property type="entry name" value="Acetyl-CoA synthetase-like"/>
    <property type="match status" value="4"/>
</dbReference>
<proteinExistence type="evidence at transcript level"/>
<dbReference type="PANTHER" id="PTHR45527:SF16">
    <property type="entry name" value="NONRIBOSOMAL PEPTIDE SYNTHASE ATNA-RELATED"/>
    <property type="match status" value="1"/>
</dbReference>
<dbReference type="GO" id="GO:0005737">
    <property type="term" value="C:cytoplasm"/>
    <property type="evidence" value="ECO:0007669"/>
    <property type="project" value="TreeGrafter"/>
</dbReference>
<dbReference type="Gene3D" id="3.30.300.30">
    <property type="match status" value="4"/>
</dbReference>
<dbReference type="InterPro" id="IPR001242">
    <property type="entry name" value="Condensation_dom"/>
</dbReference>
<dbReference type="CDD" id="cd19545">
    <property type="entry name" value="FUM14_C_NRPS-like"/>
    <property type="match status" value="3"/>
</dbReference>
<evidence type="ECO:0000256" key="3">
    <source>
        <dbReference type="ARBA" id="ARBA00022553"/>
    </source>
</evidence>
<dbReference type="PROSITE" id="PS50075">
    <property type="entry name" value="CARRIER"/>
    <property type="match status" value="4"/>
</dbReference>
<dbReference type="InterPro" id="IPR036736">
    <property type="entry name" value="ACP-like_sf"/>
</dbReference>
<feature type="compositionally biased region" description="Low complexity" evidence="6">
    <location>
        <begin position="2453"/>
        <end position="2470"/>
    </location>
</feature>
<dbReference type="FunFam" id="3.40.50.12780:FF:000012">
    <property type="entry name" value="Non-ribosomal peptide synthetase"/>
    <property type="match status" value="1"/>
</dbReference>
<dbReference type="InterPro" id="IPR023213">
    <property type="entry name" value="CAT-like_dom_sf"/>
</dbReference>
<feature type="compositionally biased region" description="Polar residues" evidence="6">
    <location>
        <begin position="2471"/>
        <end position="2484"/>
    </location>
</feature>
<dbReference type="PANTHER" id="PTHR45527">
    <property type="entry name" value="NONRIBOSOMAL PEPTIDE SYNTHETASE"/>
    <property type="match status" value="1"/>
</dbReference>
<dbReference type="InterPro" id="IPR006162">
    <property type="entry name" value="Ppantetheine_attach_site"/>
</dbReference>
<comment type="similarity">
    <text evidence="5">Belongs to the NRP synthetase family.</text>
</comment>
<dbReference type="InterPro" id="IPR009081">
    <property type="entry name" value="PP-bd_ACP"/>
</dbReference>
<feature type="domain" description="Carrier" evidence="7">
    <location>
        <begin position="4661"/>
        <end position="4738"/>
    </location>
</feature>
<dbReference type="InterPro" id="IPR020845">
    <property type="entry name" value="AMP-binding_CS"/>
</dbReference>
<sequence length="5207" mass="573696">MPRESPGRHSDGPLCRFPPFPGRDPALASIRREKVNFQGPPPDYSLLEAGWAVLLRLYTGHVKTCFESVTSDQGANLATFEAGDSDTLQTIALRGVSTSCTEENADLRDLNTAVVRTAASLDSWTDEVLQENITSLLQPGKELILFQSPSGCVLVYMQSFMSAKEAKNVASTLSYIMSSDTDRVTIRNMSISPRDAAQIIRWNNKELVSERMNLVHDLFSARAHKQADSVAIDAWDGQMSYNELEKVSTTWGRQLQMQGISQGSWVLFCFEKSRLAVVCMLAILKAGGACVPVDPRYPTERVRDIIRTTNAKIALVGAGKTAALFESADAAIRTIDITKDIPSGLSNMVALSKTKIEDPAFGLFTSGSTGVPKCIVVTHSQICTGVQAYRDRFGVTAETRVLQFSSYTFDISIADTFAALFYGGTLCIPSEEDRMSNLQEYMVSVRPNWAVLTPTVSRFLDPAVVKDFVSTLIFTGEASRESDTAPWIEAGVNLYNVYGPAENTLITTATRVRKGESSNIGYGVNTRTWVTDVSSACLVPVGRIGELLIESGHLADKYLNNPDKTEAAFLSDVSWIPNCDGDSVHRGRRFYRTGDLVRYCDDGSLICVGRSDTQIKLAGQRVELGDVEAHLQSDPATSQAAVFFPTSGTLKARLTALLVVRGKDGTHHNKQHPPKPFFTQCPPDLVEYATSRLQQRLPLYMVPSTWLSIGYLPMSASGKLDRAALQDQLESLSPSDYVEILGTTDSEVGPGSVTSSVASGSDLRDMNHHDLLLSVCSRVLNLPGERLSFSKSFIHAGGDSITAMEVSSWMKRFTGKTIGVKDLLVSPSLSAAVSCIKTAQAGSPSFVAVRPAQRVSVSPIQRLFFETTETSKSWNHYHQSFLFRIDQPIKPQRLEDAISLVMQRHPMLQARFERTAEGTWYQYIPTDVERRASLEVMGSLSANEREAAMLRARRSINLMEGPLIRCQLFENNMDKASRSFFFVVIHHAVVDLVSWRLIMEELEAYLGTSPTADRGEAYQEPVPFLTWSMMQAEAVKNIPANRTVPLTHKVPAADFKYWGLRHDENVYGDTIERRIPLGHSVTEDLLYKCHHSLHTETIDVLLAAVLVSFRRSFLDRPVPAIFNEGHGREPWDEDGIDLSRTVGWFTTMSPIYVPEVSPGDILDVVRRVKDYRRATPNNGFDYFSTKYLTPSGHQLFENHLPAEILFNYEGRYQAMEREQTILKPESWHAGEALKDQGIDLKRFCLFEISTAILPDGQLHLTCSWNKNMRHQGRIRLWIDTLLPAAISETVSNLMLASPQLTLSDVELLRLHDYPSLDGLAQSILSIPEVRTLDDLEGVYPGSPMQDALFLSQSRSQDGAYEVDFTWRVTIPLQNSQPAVDLGCLVEAWKDTVALHAALRTVILESSSPVTGILHQVVLRSHDPAVVILDAKDVITAIAILDSYPSPTEDGLALIKRPPHRLLICNTIEGSVLIKFQVNHLVFDGMSTEKIIKDIADAYARRQSNKLACYSGSKIQRENAHRNRPAKPPLAEFVRYIRDPQRRQDSIDYWKKALSTATTCNFPALLDQATSEEVVSHQSRASIPVPLCVDSRELAQTLADLGITLSAMFQTVWAIVLRIYSQNGQSVFGYLTSGRDAPVDGIDSAVGNFIAMLVCFFDFNHDGVHTIAEMAWKIHNASANSIGHQACSLAEIQDALGLSTATPLFNTALTYLPKRSTGIQTEEAEGHLCFEEISMSDPTEFDLTLFVEPRQGSNEVSAHLQFKLSSISEAYAANIAATVAHILSELVRDPYRAFDTLPTVSKRDTEIIRGWNHRLLEPAKECIHEMFSRKVVEHPQQEAICSWDGSLTYAELSDLSRRLSTHLVTLGIGVGTKVPIFFEKSMWAIVTILAVVQAGGAFVLLEPGHPESRLWGMIKQVQARVLLCSPVTRSIGALQNISTEMGAGLKIIRIEPEFIQGLPPVPRLAHQDMAGLDDDLYVVFTSGSTGDPKGAVATHRAFATGIYEHAMACGMTSVGAPPRSLQFASYSFDASIGDIFTTFVASGCLCIPREEDRNPVGITAFINRCGVTWAGITPSFVSHLEPDAVPTLKALCVAGEPLSMSVVTAWSNRLNLINMYGPTEATVACIANRVLCTTTTVGDIGRGYRAATWVVQPDNHNSLVPIGAVGELIIEGSILCRGYLNDPERTAEVFIRSPSWLHDLRPNSTLYKTGDLVRYSADGKIIFIGRKDTQVKMNGQRFELGEVEHALQLQLDPSDGPIIVDLLKRTQSGEPDLLIAFLFVGRANTGTGNSDEIFIATSTSSLSEFSTVIKKLQDAQRAMEVLPLYMVPQAYVPVEGGLPLTAAGKIDRYALRRLCEPFSRKDLVGFASKALGTPVDNSEKTNNVEERLARIWEKVLGVKKVGRESDFFRSGGNSMAAITLRAEAQKSGFALFVADIFTNPRLADMAKLLSHGQSVSSSSSTSVTEVPMSSPQRSSSGLETATPASKKSPIHMYQNENIIDRPISFGYEEGPTDAQLKEASRICGIPPGSIEDIFPCTPMQEALVALSLIPGAQASYALHAPFELRPGLDRNRFRSAWESTVKAQPMLRSRIMSSSDGSSVVVTRGTDDVPRLVVSELDVYLEQQRLKGFSSGAPLSRLAFVHSSANDCDYFVISAHHAIYDGWSLNLIWNQVLALYNNNEMPPLGPSFKDFARKLNLAGAKLDSENFWRQSLVNPDQESFRFPDVPVGHKPATRCTTNFRFPFSMQSATGTTANTYINAAWAITMAQYSSNKTVTFGVTLWGRDFPMVDIEYVSGPTIVTIPRQVNINPDVSVADFLQSVQKAAAAALPHQHLGLHRIQALGPAARQACDFSTLLVVNDGSSLRWSELKDVDVVPVPLHSSDLYSYPMVVEVENASSNALDIRVHSDPDCIEGPLVERLMEQFGHNIQTLCRAASFAPSKRIAELMDDIATAHLRTLFSWNSQVKGSPNVAATEVHKLLEKTAQSQPAGSAVVAHDGQLSYTQMNRCADVLACQIRKTGMISAQSPFVCIHLVRSAIAVVSMLAVLKAGGAFMPVDISQPRTRLKGLIEESGARIILTLPESVNDLTTFSRSAKVLPVSLPELIEQISKDATKKKKYCESRDTEPHSPAYLLYTSGTSGKPKGVVMEHSAWSQGLACHADYMGFNPCTRMLQFSSLMFDLSILEIWAVLYAGGCLFIPSDQERVNNLQDFTRINGINTVFLTPSIGKLLQPKDLPDISFAGFIGEPMTRSLIDAWMLPGRRLVNSYGPTEACVLVTAREVSPTAPHDKPSSNIGYALGANMWVVEPQRTALVPIGAVGELCIEAPSLARCYLANPERTEYSFPSTILDSWHMKKGTRVYRTGDLARYASDGTLDFLGRKDGQIKLRGQRIELGEIEHHIRRLMSDDSRFHEASVQLFNPATDPDRDAAGDDEMREPYLAGLLVLDLVFTEKVMGIPCTSLTSDNASENLRTLVIELKRNLRSVLPHYMVPLHFVAVSRLPTGSSGKLDLNFVRACLRELTSPSGSNSPKAEQVLTTDEGVLRQWWGTVLAMDPQSIQRLDDFFSLGGSSVSAMRLVGLARSSGYKLQHEDVFMCPRLADMAGQMSFGQKASVSPRTSLTTKFDLLDDCKVDEVIDHILPQLDMNKELIEDMYPCTPLQESLMAATARHCEAYMMIQSITVHASELIQLKKAMDVVFREFEVLRTRITLGPSQQALQVVLKHGELSWESFPSVQSFKDYFYRSFGYGKPLARLAVITPALDSKKSISHGTREARTKNGRDTVIVAIGAHHSIYDAHVLAMIWRRLYREFIGGQADGVLNAETSCSEEAVPFKSYVEKLLRRKDKDESPPFWREKLRGISLSQFPPTSWPRVPEHQPSATQTLTAKASLPTSSRKKLGATVATVAYASWALTIAHYTANPDVVFGATLSGREAMAGSTSQPESIAGPTIITVPLRINVDFQSVVSDFLSTLQKDVVRAAHFGQMMGLSSIAHIDSDCRDACQYKSVLVIQVPDQDDKYDSGAANPFQMSLESIGYFPAPLVIEVELSESTDVHISMGYDPILVPKKLAHFILDTFTTIMSNLSEAKPEATVGSVPALSEAHLAELDVTCPEWIFEKAEERNRPEPQQCLQDLVCKRAQQSPKSQAIDSWDGSISYRELDELSSILAGRLSRFGVKPESPVCLLFEKSKWAVVAMIGIVKAGGCFVPLDPSYPHERLEHIVNETRASVVVTSAACSELCLSLSVRSIVLDGSVSSSAEKPPPSTPDHLPPVSVQPNHAAYILFTSGSTGKPKGVVMEHRSLCSALIALGKRMGLGPQSRVLQFNSYWFDVMLLDIFGTLVYGGCLCIPKEEQRMSNLAGWVQKFNANTMLLSTSVSRLMQPADTPSLKTLCLTGEAVLQSDVDRWADKLRLIAGYGPTETCIMSASGELAPSSPANLIGKPVSCKAWVINPLKETELAPYGATGELYIQGPTVARGYLHDDQLTSRFFIVNPPWLTNYKTKENRIALRAYKTGDLVFWGPQGSLYYVGRKDSSQIKIRGQRVELAEIEEVIRQHIPPHVTVCVDLLPSDDRNTRVILGAVLGLGDRARGGPEDHEVVGYMDDLKRHIVPALEASLPHHMIPEVYVPFVQLPTLGSGKLDRRTVRKVAGPLAFSLPQATARHPNQPMLTQAQKLLRQLWCKILSQPDESAINKHDNFLGIGGDSIAAIKLVALLRQHRISLTVAEIFTHPTLEAMSSLIEERNSNGSSENILDDVGGKTSGVLRQTTDLMVDQHSMAVQKSRECNHTTFPCIEYQEMFLAGTEAFAGAHSAQFIFRLPEKIDLGRLQAAFNHCADWYPNLRTQIDRDTDTGKFLHKISPVGTKILWSCHYSDDLNTVLSDDKKSPPGLGGPLHRITIARSHNPTESRLIWTLNHAVYDAWSLRMMLEHVAEAYANLDYEPSYSLGWTMFVLHTEKTKEASRSFWSSYLSDIKPARLMFNYKLVCNPRQDRLYEARINIPKRAISRATTATVLLAGLALLVARVCGSRDVILAHLLTGRTLPLAGIENCPGPTITKVPLRIPLTDQQLLTSDLDSVATTVAAELMQIMPHEHSGLSALREFVPQAEGTTTSSGTFHAGSLLGRLPLDLVIHPKGGRDLLGKHGLGLQQEGFRFVAPPAGGLSMECAPVDDDERSDRMRVDVAVLWDDRAATQENIMELVGWLQDIFEEGNPQA</sequence>
<feature type="domain" description="Carrier" evidence="7">
    <location>
        <begin position="766"/>
        <end position="840"/>
    </location>
</feature>
<keyword evidence="2" id="KW-0596">Phosphopantetheine</keyword>
<accession>S5FES1</accession>